<proteinExistence type="predicted"/>
<reference evidence="2 3" key="1">
    <citation type="journal article" date="2014" name="Genome Announc.">
        <title>Draft Genome Sequence of the Iron-Oxidizing, Acidophilic, and Halotolerant 'Thiobacillus prosperus' Type Strain DSM 5130.</title>
        <authorList>
            <person name="Ossandon F.J."/>
            <person name="Cardenas J.P."/>
            <person name="Corbett M."/>
            <person name="Quatrini R."/>
            <person name="Holmes D.S."/>
            <person name="Watkin E."/>
        </authorList>
    </citation>
    <scope>NUCLEOTIDE SEQUENCE [LARGE SCALE GENOMIC DNA]</scope>
    <source>
        <strain evidence="2 3">DSM 5130</strain>
    </source>
</reference>
<name>A0A1A6C1A9_9GAMM</name>
<comment type="caution">
    <text evidence="2">The sequence shown here is derived from an EMBL/GenBank/DDBJ whole genome shotgun (WGS) entry which is preliminary data.</text>
</comment>
<dbReference type="Proteomes" id="UP000029273">
    <property type="component" value="Unassembled WGS sequence"/>
</dbReference>
<protein>
    <submittedName>
        <fullName evidence="2">Uncharacterized protein</fullName>
    </submittedName>
</protein>
<evidence type="ECO:0000313" key="3">
    <source>
        <dbReference type="Proteomes" id="UP000029273"/>
    </source>
</evidence>
<gene>
    <name evidence="2" type="ORF">Thpro_022602</name>
</gene>
<organism evidence="2 3">
    <name type="scientific">Acidihalobacter prosperus</name>
    <dbReference type="NCBI Taxonomy" id="160660"/>
    <lineage>
        <taxon>Bacteria</taxon>
        <taxon>Pseudomonadati</taxon>
        <taxon>Pseudomonadota</taxon>
        <taxon>Gammaproteobacteria</taxon>
        <taxon>Chromatiales</taxon>
        <taxon>Ectothiorhodospiraceae</taxon>
        <taxon>Acidihalobacter</taxon>
    </lineage>
</organism>
<evidence type="ECO:0000313" key="2">
    <source>
        <dbReference type="EMBL" id="OBS08352.1"/>
    </source>
</evidence>
<evidence type="ECO:0000256" key="1">
    <source>
        <dbReference type="SAM" id="MobiDB-lite"/>
    </source>
</evidence>
<keyword evidence="3" id="KW-1185">Reference proteome</keyword>
<feature type="region of interest" description="Disordered" evidence="1">
    <location>
        <begin position="1"/>
        <end position="46"/>
    </location>
</feature>
<sequence>MLRPASLRFLPSYSDRTPRTAAGRNTPVRGPTRRTLLSRILSSGRA</sequence>
<accession>A0A1A6C1A9</accession>
<dbReference type="EMBL" id="JQSG02000006">
    <property type="protein sequence ID" value="OBS08352.1"/>
    <property type="molecule type" value="Genomic_DNA"/>
</dbReference>
<dbReference type="AlphaFoldDB" id="A0A1A6C1A9"/>